<evidence type="ECO:0008006" key="3">
    <source>
        <dbReference type="Google" id="ProtNLM"/>
    </source>
</evidence>
<sequence>MKPFVPDDFDVPEQLTGEDFMLRPLTVNDVVKDYDAVMTSRARLEDLFGPGHGWPAPDLSLEQDLIDLGWHQKEFQIRQSFAYTVMTPDDRRCLGCAYVEPSPKQGYDVQVFYWVRDSELNTGLESRLDDALHRWIAERWCFESVAWPGRDTPWAEWQALPDR</sequence>
<dbReference type="InterPro" id="IPR016181">
    <property type="entry name" value="Acyl_CoA_acyltransferase"/>
</dbReference>
<evidence type="ECO:0000313" key="1">
    <source>
        <dbReference type="EMBL" id="MES1930314.1"/>
    </source>
</evidence>
<proteinExistence type="predicted"/>
<dbReference type="Proteomes" id="UP001460888">
    <property type="component" value="Unassembled WGS sequence"/>
</dbReference>
<dbReference type="RefSeq" id="WP_353112403.1">
    <property type="nucleotide sequence ID" value="NZ_APND01000004.1"/>
</dbReference>
<keyword evidence="2" id="KW-1185">Reference proteome</keyword>
<protein>
    <recommendedName>
        <fullName evidence="3">GNAT family N-acetyltransferase</fullName>
    </recommendedName>
</protein>
<gene>
    <name evidence="1" type="ORF">SADO_13703</name>
</gene>
<dbReference type="SUPFAM" id="SSF55729">
    <property type="entry name" value="Acyl-CoA N-acyltransferases (Nat)"/>
    <property type="match status" value="1"/>
</dbReference>
<dbReference type="EMBL" id="APND01000004">
    <property type="protein sequence ID" value="MES1930314.1"/>
    <property type="molecule type" value="Genomic_DNA"/>
</dbReference>
<organism evidence="1 2">
    <name type="scientific">Salinisphaera dokdonensis CL-ES53</name>
    <dbReference type="NCBI Taxonomy" id="1304272"/>
    <lineage>
        <taxon>Bacteria</taxon>
        <taxon>Pseudomonadati</taxon>
        <taxon>Pseudomonadota</taxon>
        <taxon>Gammaproteobacteria</taxon>
        <taxon>Salinisphaerales</taxon>
        <taxon>Salinisphaeraceae</taxon>
        <taxon>Salinisphaera</taxon>
    </lineage>
</organism>
<accession>A0ABV2B367</accession>
<comment type="caution">
    <text evidence="1">The sequence shown here is derived from an EMBL/GenBank/DDBJ whole genome shotgun (WGS) entry which is preliminary data.</text>
</comment>
<name>A0ABV2B367_9GAMM</name>
<reference evidence="1 2" key="1">
    <citation type="submission" date="2013-03" db="EMBL/GenBank/DDBJ databases">
        <title>Salinisphaera dokdonensis CL-ES53 Genome Sequencing.</title>
        <authorList>
            <person name="Li C."/>
            <person name="Lai Q."/>
            <person name="Shao Z."/>
        </authorList>
    </citation>
    <scope>NUCLEOTIDE SEQUENCE [LARGE SCALE GENOMIC DNA]</scope>
    <source>
        <strain evidence="1 2">CL-ES53</strain>
    </source>
</reference>
<evidence type="ECO:0000313" key="2">
    <source>
        <dbReference type="Proteomes" id="UP001460888"/>
    </source>
</evidence>